<accession>F0WUH9</accession>
<proteinExistence type="predicted"/>
<reference evidence="1" key="2">
    <citation type="submission" date="2011-02" db="EMBL/GenBank/DDBJ databases">
        <authorList>
            <person name="MacLean D."/>
        </authorList>
    </citation>
    <scope>NUCLEOTIDE SEQUENCE</scope>
</reference>
<dbReference type="AlphaFoldDB" id="F0WUH9"/>
<organism evidence="1">
    <name type="scientific">Albugo laibachii Nc14</name>
    <dbReference type="NCBI Taxonomy" id="890382"/>
    <lineage>
        <taxon>Eukaryota</taxon>
        <taxon>Sar</taxon>
        <taxon>Stramenopiles</taxon>
        <taxon>Oomycota</taxon>
        <taxon>Peronosporomycetes</taxon>
        <taxon>Albuginales</taxon>
        <taxon>Albuginaceae</taxon>
        <taxon>Albugo</taxon>
    </lineage>
</organism>
<gene>
    <name evidence="1" type="primary">AlNc14C273G9990</name>
    <name evidence="1" type="ORF">ALNC14_112040</name>
</gene>
<name>F0WUH9_9STRA</name>
<sequence>MEPRLFRLNPMFTSEEHHRSTQTTISNYFALCNVAHWRTKMIFAAIRAEENVVTSQDVLLITVLMLYYSIHSFYEKRSCELCIFDCARKLATRFNPAIHNSKRFG</sequence>
<reference evidence="1" key="1">
    <citation type="journal article" date="2011" name="PLoS Biol.">
        <title>Gene gain and loss during evolution of obligate parasitism in the white rust pathogen of Arabidopsis thaliana.</title>
        <authorList>
            <person name="Kemen E."/>
            <person name="Gardiner A."/>
            <person name="Schultz-Larsen T."/>
            <person name="Kemen A.C."/>
            <person name="Balmuth A.L."/>
            <person name="Robert-Seilaniantz A."/>
            <person name="Bailey K."/>
            <person name="Holub E."/>
            <person name="Studholme D.J."/>
            <person name="Maclean D."/>
            <person name="Jones J.D."/>
        </authorList>
    </citation>
    <scope>NUCLEOTIDE SEQUENCE</scope>
</reference>
<dbReference type="HOGENOM" id="CLU_2241626_0_0_1"/>
<dbReference type="EMBL" id="FR824318">
    <property type="protein sequence ID" value="CCA25060.1"/>
    <property type="molecule type" value="Genomic_DNA"/>
</dbReference>
<evidence type="ECO:0000313" key="1">
    <source>
        <dbReference type="EMBL" id="CCA25060.1"/>
    </source>
</evidence>
<protein>
    <submittedName>
        <fullName evidence="1">AlNc14C273G9990 protein</fullName>
    </submittedName>
</protein>